<reference evidence="3 4" key="1">
    <citation type="journal article" date="2012" name="J. Bacteriol.">
        <title>Complete genome sequences of Desulfosporosinus orientis DSM765T, Desulfosporosinus youngiae DSM17734T, Desulfosporosinus meridiei DSM13257T, and Desulfosporosinus acidiphilus DSM22704T.</title>
        <authorList>
            <person name="Pester M."/>
            <person name="Brambilla E."/>
            <person name="Alazard D."/>
            <person name="Rattei T."/>
            <person name="Weinmaier T."/>
            <person name="Han J."/>
            <person name="Lucas S."/>
            <person name="Lapidus A."/>
            <person name="Cheng J.F."/>
            <person name="Goodwin L."/>
            <person name="Pitluck S."/>
            <person name="Peters L."/>
            <person name="Ovchinnikova G."/>
            <person name="Teshima H."/>
            <person name="Detter J.C."/>
            <person name="Han C.S."/>
            <person name="Tapia R."/>
            <person name="Land M.L."/>
            <person name="Hauser L."/>
            <person name="Kyrpides N.C."/>
            <person name="Ivanova N.N."/>
            <person name="Pagani I."/>
            <person name="Huntmann M."/>
            <person name="Wei C.L."/>
            <person name="Davenport K.W."/>
            <person name="Daligault H."/>
            <person name="Chain P.S."/>
            <person name="Chen A."/>
            <person name="Mavromatis K."/>
            <person name="Markowitz V."/>
            <person name="Szeto E."/>
            <person name="Mikhailova N."/>
            <person name="Pati A."/>
            <person name="Wagner M."/>
            <person name="Woyke T."/>
            <person name="Ollivier B."/>
            <person name="Klenk H.P."/>
            <person name="Spring S."/>
            <person name="Loy A."/>
        </authorList>
    </citation>
    <scope>NUCLEOTIDE SEQUENCE [LARGE SCALE GENOMIC DNA]</scope>
    <source>
        <strain evidence="4">ATCC BAA-275 / DSM 13257 / NCIMB 13706 / S10</strain>
    </source>
</reference>
<reference evidence="4" key="2">
    <citation type="submission" date="2012-08" db="EMBL/GenBank/DDBJ databases">
        <title>Finished genome of Desulfosporosinus meridiei DSM 13257.</title>
        <authorList>
            <person name="Huntemann M."/>
            <person name="Wei C.-L."/>
            <person name="Han J."/>
            <person name="Detter J.C."/>
            <person name="Han C."/>
            <person name="Davenport K."/>
            <person name="Daligault H."/>
            <person name="Erkkila T."/>
            <person name="Gu W."/>
            <person name="Munk A.C.C."/>
            <person name="Teshima H."/>
            <person name="Xu Y."/>
            <person name="Chain P."/>
            <person name="Tapia R."/>
            <person name="Chen A."/>
            <person name="Krypides N."/>
            <person name="Mavromatis K."/>
            <person name="Markowitz V."/>
            <person name="Szeto E."/>
            <person name="Ivanova N."/>
            <person name="Mikhailova N."/>
            <person name="Ovchinnikova G."/>
            <person name="Pagani I."/>
            <person name="Pati A."/>
            <person name="Goodwin L."/>
            <person name="Peters L."/>
            <person name="Pitluck S."/>
            <person name="Woyke T."/>
            <person name="Pester M."/>
            <person name="Spring S."/>
            <person name="Ollivier B."/>
            <person name="Rattei T."/>
            <person name="Klenk H.-P."/>
            <person name="Wagner M."/>
            <person name="Loy A."/>
        </authorList>
    </citation>
    <scope>NUCLEOTIDE SEQUENCE [LARGE SCALE GENOMIC DNA]</scope>
    <source>
        <strain evidence="4">ATCC BAA-275 / DSM 13257 / NCIMB 13706 / S10</strain>
    </source>
</reference>
<keyword evidence="4" id="KW-1185">Reference proteome</keyword>
<feature type="transmembrane region" description="Helical" evidence="1">
    <location>
        <begin position="109"/>
        <end position="132"/>
    </location>
</feature>
<evidence type="ECO:0000256" key="1">
    <source>
        <dbReference type="SAM" id="Phobius"/>
    </source>
</evidence>
<dbReference type="AlphaFoldDB" id="J7J192"/>
<dbReference type="EMBL" id="CP003629">
    <property type="protein sequence ID" value="AFQ45083.1"/>
    <property type="molecule type" value="Genomic_DNA"/>
</dbReference>
<dbReference type="HOGENOM" id="CLU_058778_1_0_9"/>
<dbReference type="Pfam" id="PF00990">
    <property type="entry name" value="GGDEF"/>
    <property type="match status" value="1"/>
</dbReference>
<evidence type="ECO:0000313" key="3">
    <source>
        <dbReference type="EMBL" id="AFQ45083.1"/>
    </source>
</evidence>
<dbReference type="RefSeq" id="WP_014903992.1">
    <property type="nucleotide sequence ID" value="NC_018515.1"/>
</dbReference>
<dbReference type="NCBIfam" id="TIGR00254">
    <property type="entry name" value="GGDEF"/>
    <property type="match status" value="1"/>
</dbReference>
<dbReference type="PANTHER" id="PTHR45138:SF9">
    <property type="entry name" value="DIGUANYLATE CYCLASE DGCM-RELATED"/>
    <property type="match status" value="1"/>
</dbReference>
<evidence type="ECO:0000313" key="4">
    <source>
        <dbReference type="Proteomes" id="UP000005262"/>
    </source>
</evidence>
<keyword evidence="1" id="KW-0472">Membrane</keyword>
<dbReference type="PANTHER" id="PTHR45138">
    <property type="entry name" value="REGULATORY COMPONENTS OF SENSORY TRANSDUCTION SYSTEM"/>
    <property type="match status" value="1"/>
</dbReference>
<keyword evidence="1" id="KW-1133">Transmembrane helix</keyword>
<dbReference type="GO" id="GO:0043709">
    <property type="term" value="P:cell adhesion involved in single-species biofilm formation"/>
    <property type="evidence" value="ECO:0007669"/>
    <property type="project" value="TreeGrafter"/>
</dbReference>
<feature type="transmembrane region" description="Helical" evidence="1">
    <location>
        <begin position="144"/>
        <end position="164"/>
    </location>
</feature>
<feature type="domain" description="GGDEF" evidence="2">
    <location>
        <begin position="250"/>
        <end position="382"/>
    </location>
</feature>
<keyword evidence="1" id="KW-0812">Transmembrane</keyword>
<dbReference type="Gene3D" id="3.30.70.270">
    <property type="match status" value="1"/>
</dbReference>
<protein>
    <submittedName>
        <fullName evidence="3">Diguanylate cyclase (GGDEF) domain-containing protein</fullName>
    </submittedName>
</protein>
<dbReference type="STRING" id="768704.Desmer_3203"/>
<dbReference type="KEGG" id="dmi:Desmer_3203"/>
<evidence type="ECO:0000259" key="2">
    <source>
        <dbReference type="PROSITE" id="PS50887"/>
    </source>
</evidence>
<organism evidence="3 4">
    <name type="scientific">Desulfosporosinus meridiei (strain ATCC BAA-275 / DSM 13257 / KCTC 12902 / NCIMB 13706 / S10)</name>
    <dbReference type="NCBI Taxonomy" id="768704"/>
    <lineage>
        <taxon>Bacteria</taxon>
        <taxon>Bacillati</taxon>
        <taxon>Bacillota</taxon>
        <taxon>Clostridia</taxon>
        <taxon>Eubacteriales</taxon>
        <taxon>Desulfitobacteriaceae</taxon>
        <taxon>Desulfosporosinus</taxon>
    </lineage>
</organism>
<dbReference type="CDD" id="cd01949">
    <property type="entry name" value="GGDEF"/>
    <property type="match status" value="1"/>
</dbReference>
<sequence>MVTLKTLDSSIISFIILVLIYINVYNRSEKVFMHYRLFIYMIQANMVLIIVDILAWVFNGLPGTLNLISNTGFNLLLYILVPVAPSLWVIYSNFHIFRDEKRIFKATRVLVAFIVINAMISVMSLFTGWFFIVDTGNIYHRGEYFWVHVVYCYLLLVYSFFYVLINRSLIEKRHYYSLLLFFIPQTIGTSIQMLCYGVTYNWTGMMLSLLIIYFNIQDRGLNTDYLTGVYNRRQLDGYINGKIRNSSDGKSFSAILIDLNDFKSINDKFGHETGDEALKDTVGILRKSLRLNDFVARFGGDEFVVIMDINNRELLKQAVNRISSNIEEFNESSIKPYKLSFSMGYDIYDYNSKMKSDDFFNHIDTLMYNNKKQELSVGRGEL</sequence>
<dbReference type="InterPro" id="IPR000160">
    <property type="entry name" value="GGDEF_dom"/>
</dbReference>
<feature type="transmembrane region" description="Helical" evidence="1">
    <location>
        <begin position="6"/>
        <end position="25"/>
    </location>
</feature>
<accession>J7J192</accession>
<dbReference type="OrthoDB" id="9804955at2"/>
<dbReference type="InterPro" id="IPR029787">
    <property type="entry name" value="Nucleotide_cyclase"/>
</dbReference>
<feature type="transmembrane region" description="Helical" evidence="1">
    <location>
        <begin position="77"/>
        <end position="97"/>
    </location>
</feature>
<dbReference type="InterPro" id="IPR050469">
    <property type="entry name" value="Diguanylate_Cyclase"/>
</dbReference>
<dbReference type="GO" id="GO:0005886">
    <property type="term" value="C:plasma membrane"/>
    <property type="evidence" value="ECO:0007669"/>
    <property type="project" value="TreeGrafter"/>
</dbReference>
<proteinExistence type="predicted"/>
<dbReference type="PROSITE" id="PS50887">
    <property type="entry name" value="GGDEF"/>
    <property type="match status" value="1"/>
</dbReference>
<dbReference type="InterPro" id="IPR043128">
    <property type="entry name" value="Rev_trsase/Diguanyl_cyclase"/>
</dbReference>
<feature type="transmembrane region" description="Helical" evidence="1">
    <location>
        <begin position="176"/>
        <end position="194"/>
    </location>
</feature>
<dbReference type="SMART" id="SM00267">
    <property type="entry name" value="GGDEF"/>
    <property type="match status" value="1"/>
</dbReference>
<gene>
    <name evidence="3" type="ordered locus">Desmer_3203</name>
</gene>
<name>J7J192_DESMD</name>
<feature type="transmembrane region" description="Helical" evidence="1">
    <location>
        <begin position="37"/>
        <end position="57"/>
    </location>
</feature>
<dbReference type="GO" id="GO:1902201">
    <property type="term" value="P:negative regulation of bacterial-type flagellum-dependent cell motility"/>
    <property type="evidence" value="ECO:0007669"/>
    <property type="project" value="TreeGrafter"/>
</dbReference>
<dbReference type="GO" id="GO:0052621">
    <property type="term" value="F:diguanylate cyclase activity"/>
    <property type="evidence" value="ECO:0007669"/>
    <property type="project" value="TreeGrafter"/>
</dbReference>
<dbReference type="Proteomes" id="UP000005262">
    <property type="component" value="Chromosome"/>
</dbReference>
<dbReference type="SUPFAM" id="SSF55073">
    <property type="entry name" value="Nucleotide cyclase"/>
    <property type="match status" value="1"/>
</dbReference>
<dbReference type="eggNOG" id="COG2199">
    <property type="taxonomic scope" value="Bacteria"/>
</dbReference>